<reference evidence="2 3" key="1">
    <citation type="submission" date="2017-06" db="EMBL/GenBank/DDBJ databases">
        <authorList>
            <person name="Kim H.J."/>
            <person name="Triplett B.A."/>
        </authorList>
    </citation>
    <scope>NUCLEOTIDE SEQUENCE [LARGE SCALE GENOMIC DNA]</scope>
    <source>
        <strain evidence="2 3">DSM 8800</strain>
    </source>
</reference>
<sequence>MRRRGLLVGTAVVVASALAGCTDPIDDADDGTDEEEEDPPARVVESELVREDESTDEETVRVEGVIERTREEELTYLEVRAEFYDEAGDVRDTTVEQVDAVEENDRWEFTVEFPGIGEAAAAIVDHDVEVADYR</sequence>
<name>A0A238WGA2_HALVU</name>
<dbReference type="AlphaFoldDB" id="A0A238WGA2"/>
<evidence type="ECO:0000313" key="2">
    <source>
        <dbReference type="EMBL" id="SNR45610.1"/>
    </source>
</evidence>
<dbReference type="Proteomes" id="UP000198397">
    <property type="component" value="Unassembled WGS sequence"/>
</dbReference>
<feature type="compositionally biased region" description="Acidic residues" evidence="1">
    <location>
        <begin position="24"/>
        <end position="38"/>
    </location>
</feature>
<keyword evidence="3" id="KW-1185">Reference proteome</keyword>
<dbReference type="InterPro" id="IPR047676">
    <property type="entry name" value="FxLYD_dom"/>
</dbReference>
<feature type="compositionally biased region" description="Basic and acidic residues" evidence="1">
    <location>
        <begin position="44"/>
        <end position="62"/>
    </location>
</feature>
<evidence type="ECO:0000256" key="1">
    <source>
        <dbReference type="SAM" id="MobiDB-lite"/>
    </source>
</evidence>
<evidence type="ECO:0000313" key="3">
    <source>
        <dbReference type="Proteomes" id="UP000198397"/>
    </source>
</evidence>
<organism evidence="2 3">
    <name type="scientific">Halorubrum vacuolatum</name>
    <name type="common">Natronobacterium vacuolatum</name>
    <dbReference type="NCBI Taxonomy" id="63740"/>
    <lineage>
        <taxon>Archaea</taxon>
        <taxon>Methanobacteriati</taxon>
        <taxon>Methanobacteriota</taxon>
        <taxon>Stenosarchaea group</taxon>
        <taxon>Halobacteria</taxon>
        <taxon>Halobacteriales</taxon>
        <taxon>Haloferacaceae</taxon>
        <taxon>Halorubrum</taxon>
    </lineage>
</organism>
<accession>A0A238WGA2</accession>
<protein>
    <submittedName>
        <fullName evidence="2">Uncharacterized protein</fullName>
    </submittedName>
</protein>
<dbReference type="NCBIfam" id="NF038353">
    <property type="entry name" value="FxLYD_dom"/>
    <property type="match status" value="1"/>
</dbReference>
<dbReference type="EMBL" id="FZNQ01000007">
    <property type="protein sequence ID" value="SNR45610.1"/>
    <property type="molecule type" value="Genomic_DNA"/>
</dbReference>
<gene>
    <name evidence="2" type="ORF">SAMN06264855_107135</name>
</gene>
<feature type="region of interest" description="Disordered" evidence="1">
    <location>
        <begin position="21"/>
        <end position="62"/>
    </location>
</feature>
<dbReference type="OrthoDB" id="308235at2157"/>
<proteinExistence type="predicted"/>
<dbReference type="PROSITE" id="PS51257">
    <property type="entry name" value="PROKAR_LIPOPROTEIN"/>
    <property type="match status" value="1"/>
</dbReference>
<dbReference type="RefSeq" id="WP_089384665.1">
    <property type="nucleotide sequence ID" value="NZ_FZNQ01000007.1"/>
</dbReference>